<dbReference type="OrthoDB" id="10306917at2759"/>
<proteinExistence type="predicted"/>
<comment type="caution">
    <text evidence="1">The sequence shown here is derived from an EMBL/GenBank/DDBJ whole genome shotgun (WGS) entry which is preliminary data.</text>
</comment>
<keyword evidence="2" id="KW-1185">Reference proteome</keyword>
<dbReference type="EMBL" id="JAAPAO010000470">
    <property type="protein sequence ID" value="KAF4659008.1"/>
    <property type="molecule type" value="Genomic_DNA"/>
</dbReference>
<evidence type="ECO:0000313" key="2">
    <source>
        <dbReference type="Proteomes" id="UP000591131"/>
    </source>
</evidence>
<dbReference type="Proteomes" id="UP000591131">
    <property type="component" value="Unassembled WGS sequence"/>
</dbReference>
<sequence>MDAGRRPNPSKNARLLFLLLDVDEEGCIPDLEDAFDVLKANGISAELEAMLASVIQEVIDVCGSREDITEEEFVEAARGCQCLWLPSPESQRRFDYRFRPNTDVTEPFDKRLKTDQLRRWCHRNDLEEAAFEEEMHECTFWPETTVRPRYLPRTKFVSSFERLTRPRKPHGDNYLASDPTGLRLVTTTHEKFADMLRTYKTRATKPSIRPGDPKLLKAPKLRRSAHRLTTSHAL</sequence>
<organism evidence="1 2">
    <name type="scientific">Perkinsus chesapeaki</name>
    <name type="common">Clam parasite</name>
    <name type="synonym">Perkinsus andrewsi</name>
    <dbReference type="NCBI Taxonomy" id="330153"/>
    <lineage>
        <taxon>Eukaryota</taxon>
        <taxon>Sar</taxon>
        <taxon>Alveolata</taxon>
        <taxon>Perkinsozoa</taxon>
        <taxon>Perkinsea</taxon>
        <taxon>Perkinsida</taxon>
        <taxon>Perkinsidae</taxon>
        <taxon>Perkinsus</taxon>
    </lineage>
</organism>
<evidence type="ECO:0000313" key="1">
    <source>
        <dbReference type="EMBL" id="KAF4659008.1"/>
    </source>
</evidence>
<accession>A0A7J6LI94</accession>
<dbReference type="AlphaFoldDB" id="A0A7J6LI94"/>
<name>A0A7J6LI94_PERCH</name>
<gene>
    <name evidence="1" type="ORF">FOL47_007764</name>
</gene>
<protein>
    <submittedName>
        <fullName evidence="1">Uncharacterized protein</fullName>
    </submittedName>
</protein>
<reference evidence="1 2" key="1">
    <citation type="submission" date="2020-04" db="EMBL/GenBank/DDBJ databases">
        <title>Perkinsus chesapeaki whole genome sequence.</title>
        <authorList>
            <person name="Bogema D.R."/>
        </authorList>
    </citation>
    <scope>NUCLEOTIDE SEQUENCE [LARGE SCALE GENOMIC DNA]</scope>
    <source>
        <strain evidence="1">ATCC PRA-425</strain>
    </source>
</reference>